<evidence type="ECO:0000313" key="2">
    <source>
        <dbReference type="EMBL" id="ORY87859.1"/>
    </source>
</evidence>
<dbReference type="RefSeq" id="XP_040728354.1">
    <property type="nucleotide sequence ID" value="XM_040870322.1"/>
</dbReference>
<keyword evidence="1" id="KW-0472">Membrane</keyword>
<comment type="caution">
    <text evidence="2">The sequence shown here is derived from an EMBL/GenBank/DDBJ whole genome shotgun (WGS) entry which is preliminary data.</text>
</comment>
<dbReference type="Proteomes" id="UP000193685">
    <property type="component" value="Unassembled WGS sequence"/>
</dbReference>
<proteinExistence type="predicted"/>
<organism evidence="2 3">
    <name type="scientific">Protomyces lactucae-debilis</name>
    <dbReference type="NCBI Taxonomy" id="2754530"/>
    <lineage>
        <taxon>Eukaryota</taxon>
        <taxon>Fungi</taxon>
        <taxon>Dikarya</taxon>
        <taxon>Ascomycota</taxon>
        <taxon>Taphrinomycotina</taxon>
        <taxon>Taphrinomycetes</taxon>
        <taxon>Taphrinales</taxon>
        <taxon>Protomycetaceae</taxon>
        <taxon>Protomyces</taxon>
    </lineage>
</organism>
<dbReference type="EMBL" id="MCFI01000001">
    <property type="protein sequence ID" value="ORY87859.1"/>
    <property type="molecule type" value="Genomic_DNA"/>
</dbReference>
<dbReference type="AlphaFoldDB" id="A0A1Y2FV66"/>
<evidence type="ECO:0000256" key="1">
    <source>
        <dbReference type="SAM" id="Phobius"/>
    </source>
</evidence>
<sequence>MAIGFQRYSIFVLITALITTLYLNYQRNSIRKVKVIIKNCKVGASTFDHSGQPMHHPCYFPLSMDSPGGLPTLGKEVCPDTDSEEAVKALESLHCVYAVKHVATGVRSHLGCYHKDDKSLKFPPCLKETCRIEEWTGQKIHPTFKQYHAVCGYPVDPELIHPIEPVRAKVLKEVKN</sequence>
<evidence type="ECO:0000313" key="3">
    <source>
        <dbReference type="Proteomes" id="UP000193685"/>
    </source>
</evidence>
<gene>
    <name evidence="2" type="ORF">BCR37DRAFT_385127</name>
</gene>
<reference evidence="2 3" key="1">
    <citation type="submission" date="2016-07" db="EMBL/GenBank/DDBJ databases">
        <title>Pervasive Adenine N6-methylation of Active Genes in Fungi.</title>
        <authorList>
            <consortium name="DOE Joint Genome Institute"/>
            <person name="Mondo S.J."/>
            <person name="Dannebaum R.O."/>
            <person name="Kuo R.C."/>
            <person name="Labutti K."/>
            <person name="Haridas S."/>
            <person name="Kuo A."/>
            <person name="Salamov A."/>
            <person name="Ahrendt S.R."/>
            <person name="Lipzen A."/>
            <person name="Sullivan W."/>
            <person name="Andreopoulos W.B."/>
            <person name="Clum A."/>
            <person name="Lindquist E."/>
            <person name="Daum C."/>
            <person name="Ramamoorthy G.K."/>
            <person name="Gryganskyi A."/>
            <person name="Culley D."/>
            <person name="Magnuson J.K."/>
            <person name="James T.Y."/>
            <person name="O'Malley M.A."/>
            <person name="Stajich J.E."/>
            <person name="Spatafora J.W."/>
            <person name="Visel A."/>
            <person name="Grigoriev I.V."/>
        </authorList>
    </citation>
    <scope>NUCLEOTIDE SEQUENCE [LARGE SCALE GENOMIC DNA]</scope>
    <source>
        <strain evidence="2 3">12-1054</strain>
    </source>
</reference>
<protein>
    <submittedName>
        <fullName evidence="2">Uncharacterized protein</fullName>
    </submittedName>
</protein>
<dbReference type="GeneID" id="63786921"/>
<keyword evidence="1" id="KW-0812">Transmembrane</keyword>
<name>A0A1Y2FV66_PROLT</name>
<keyword evidence="3" id="KW-1185">Reference proteome</keyword>
<keyword evidence="1" id="KW-1133">Transmembrane helix</keyword>
<accession>A0A1Y2FV66</accession>
<feature type="transmembrane region" description="Helical" evidence="1">
    <location>
        <begin position="6"/>
        <end position="25"/>
    </location>
</feature>